<feature type="domain" description="N-acetyltransferase" evidence="1">
    <location>
        <begin position="6"/>
        <end position="165"/>
    </location>
</feature>
<reference evidence="2 3" key="1">
    <citation type="submission" date="2017-04" db="EMBL/GenBank/DDBJ databases">
        <authorList>
            <person name="Afonso C.L."/>
            <person name="Miller P.J."/>
            <person name="Scott M.A."/>
            <person name="Spackman E."/>
            <person name="Goraichik I."/>
            <person name="Dimitrov K.M."/>
            <person name="Suarez D.L."/>
            <person name="Swayne D.E."/>
        </authorList>
    </citation>
    <scope>NUCLEOTIDE SEQUENCE [LARGE SCALE GENOMIC DNA]</scope>
    <source>
        <strain evidence="2 3">DSM 43828</strain>
    </source>
</reference>
<name>A0A1Y5X355_KIBAR</name>
<accession>A0A1Y5X355</accession>
<dbReference type="InterPro" id="IPR016181">
    <property type="entry name" value="Acyl_CoA_acyltransferase"/>
</dbReference>
<evidence type="ECO:0000313" key="2">
    <source>
        <dbReference type="EMBL" id="SMC67169.1"/>
    </source>
</evidence>
<dbReference type="InterPro" id="IPR000182">
    <property type="entry name" value="GNAT_dom"/>
</dbReference>
<keyword evidence="2" id="KW-0808">Transferase</keyword>
<dbReference type="PROSITE" id="PS51186">
    <property type="entry name" value="GNAT"/>
    <property type="match status" value="1"/>
</dbReference>
<proteinExistence type="predicted"/>
<evidence type="ECO:0000313" key="3">
    <source>
        <dbReference type="Proteomes" id="UP000192674"/>
    </source>
</evidence>
<dbReference type="OrthoDB" id="3619482at2"/>
<dbReference type="GO" id="GO:0016747">
    <property type="term" value="F:acyltransferase activity, transferring groups other than amino-acyl groups"/>
    <property type="evidence" value="ECO:0007669"/>
    <property type="project" value="InterPro"/>
</dbReference>
<organism evidence="2 3">
    <name type="scientific">Kibdelosporangium aridum</name>
    <dbReference type="NCBI Taxonomy" id="2030"/>
    <lineage>
        <taxon>Bacteria</taxon>
        <taxon>Bacillati</taxon>
        <taxon>Actinomycetota</taxon>
        <taxon>Actinomycetes</taxon>
        <taxon>Pseudonocardiales</taxon>
        <taxon>Pseudonocardiaceae</taxon>
        <taxon>Kibdelosporangium</taxon>
    </lineage>
</organism>
<dbReference type="EMBL" id="FWXV01000001">
    <property type="protein sequence ID" value="SMC67169.1"/>
    <property type="molecule type" value="Genomic_DNA"/>
</dbReference>
<keyword evidence="3" id="KW-1185">Reference proteome</keyword>
<dbReference type="AlphaFoldDB" id="A0A1Y5X355"/>
<protein>
    <submittedName>
        <fullName evidence="2">Predicted N-acetyltransferase YhbS</fullName>
    </submittedName>
</protein>
<dbReference type="Gene3D" id="3.40.630.30">
    <property type="match status" value="1"/>
</dbReference>
<dbReference type="Pfam" id="PF00583">
    <property type="entry name" value="Acetyltransf_1"/>
    <property type="match status" value="1"/>
</dbReference>
<dbReference type="CDD" id="cd04301">
    <property type="entry name" value="NAT_SF"/>
    <property type="match status" value="1"/>
</dbReference>
<dbReference type="Proteomes" id="UP000192674">
    <property type="component" value="Unassembled WGS sequence"/>
</dbReference>
<evidence type="ECO:0000259" key="1">
    <source>
        <dbReference type="PROSITE" id="PS51186"/>
    </source>
</evidence>
<dbReference type="SUPFAM" id="SSF55729">
    <property type="entry name" value="Acyl-CoA N-acyltransferases (Nat)"/>
    <property type="match status" value="1"/>
</dbReference>
<gene>
    <name evidence="2" type="ORF">SAMN05661093_01386</name>
</gene>
<sequence length="165" mass="17528">MLAETVCVRPVVAADWTAIAELEHSVYGPKGLSEGREVLESRASASPETCFVLTAGHRIAGYVLAMPYPEGQFPDLTEPEAAGRTSRNLHLHDLAIAAAFRGSGLARRLLRHLTATALSREHDRISLIAVAGSATFWSANGFQPAPGIAVPTGYGDNAVYMSKAI</sequence>